<dbReference type="Gene3D" id="3.40.50.2000">
    <property type="entry name" value="Glycogen Phosphorylase B"/>
    <property type="match status" value="2"/>
</dbReference>
<dbReference type="PANTHER" id="PTHR48050:SF13">
    <property type="entry name" value="STEROL 3-BETA-GLUCOSYLTRANSFERASE UGT80A2"/>
    <property type="match status" value="1"/>
</dbReference>
<dbReference type="Proteomes" id="UP001500729">
    <property type="component" value="Unassembled WGS sequence"/>
</dbReference>
<organism evidence="4 5">
    <name type="scientific">Saccharopolyspora erythraea</name>
    <name type="common">Streptomyces erythraeus</name>
    <dbReference type="NCBI Taxonomy" id="1836"/>
    <lineage>
        <taxon>Bacteria</taxon>
        <taxon>Bacillati</taxon>
        <taxon>Actinomycetota</taxon>
        <taxon>Actinomycetes</taxon>
        <taxon>Pseudonocardiales</taxon>
        <taxon>Pseudonocardiaceae</taxon>
        <taxon>Saccharopolyspora</taxon>
    </lineage>
</organism>
<name>A0ABP3ME45_SACER</name>
<comment type="caution">
    <text evidence="4">The sequence shown here is derived from an EMBL/GenBank/DDBJ whole genome shotgun (WGS) entry which is preliminary data.</text>
</comment>
<keyword evidence="2" id="KW-0808">Transferase</keyword>
<evidence type="ECO:0000259" key="3">
    <source>
        <dbReference type="Pfam" id="PF06722"/>
    </source>
</evidence>
<dbReference type="Pfam" id="PF06722">
    <property type="entry name" value="EryCIII-like_C"/>
    <property type="match status" value="1"/>
</dbReference>
<reference evidence="5" key="1">
    <citation type="journal article" date="2019" name="Int. J. Syst. Evol. Microbiol.">
        <title>The Global Catalogue of Microorganisms (GCM) 10K type strain sequencing project: providing services to taxonomists for standard genome sequencing and annotation.</title>
        <authorList>
            <consortium name="The Broad Institute Genomics Platform"/>
            <consortium name="The Broad Institute Genome Sequencing Center for Infectious Disease"/>
            <person name="Wu L."/>
            <person name="Ma J."/>
        </authorList>
    </citation>
    <scope>NUCLEOTIDE SEQUENCE [LARGE SCALE GENOMIC DNA]</scope>
    <source>
        <strain evidence="5">JCM 10303</strain>
    </source>
</reference>
<evidence type="ECO:0000313" key="5">
    <source>
        <dbReference type="Proteomes" id="UP001500729"/>
    </source>
</evidence>
<accession>A0ABP3ME45</accession>
<dbReference type="SUPFAM" id="SSF53756">
    <property type="entry name" value="UDP-Glycosyltransferase/glycogen phosphorylase"/>
    <property type="match status" value="1"/>
</dbReference>
<dbReference type="CDD" id="cd03784">
    <property type="entry name" value="GT1_Gtf-like"/>
    <property type="match status" value="1"/>
</dbReference>
<sequence>MHLAFFVPPAPGHVNPALPLVAELVRRGHRVGFATGASMVPAVRAAGAEPVPLPSEIPDRPLSGTAFTAGDLAAMLEGVLANARADLPVMLEHFGAERPDVVCFDAINPFGRVVADSLGVPAAALVPNLTGHDDAPLSETFMPEAFDFGDARLLAARRAMTDFAAEHGVGALPDPMSEVMAPLNLVFVPRRFQPGGEAFDDRFHFVGPSPRPEDASRWRPRRPDAPLVFVSLGTVFNERPDFFRACAEAFEGTPWQVAMSVGSHLEVSTLGTLPENVEVRPHFPQLAVLREADVFVTHCGMGSTMEALYHEVPMVAAPQVPEQRRNARRVAELGLGRLLEEPDAASIRAAVESVADDARIGEALSRMREAIEESGGAAAGADALERYVDEAKTA</sequence>
<dbReference type="NCBIfam" id="TIGR01426">
    <property type="entry name" value="MGT"/>
    <property type="match status" value="1"/>
</dbReference>
<proteinExistence type="inferred from homology"/>
<feature type="domain" description="Erythromycin biosynthesis protein CIII-like C-terminal" evidence="3">
    <location>
        <begin position="268"/>
        <end position="370"/>
    </location>
</feature>
<protein>
    <submittedName>
        <fullName evidence="4">Glycosyltransferase</fullName>
    </submittedName>
</protein>
<keyword evidence="5" id="KW-1185">Reference proteome</keyword>
<comment type="similarity">
    <text evidence="1">Belongs to the UDP-glycosyltransferase family.</text>
</comment>
<evidence type="ECO:0000256" key="1">
    <source>
        <dbReference type="ARBA" id="ARBA00009995"/>
    </source>
</evidence>
<dbReference type="InterPro" id="IPR002213">
    <property type="entry name" value="UDP_glucos_trans"/>
</dbReference>
<dbReference type="EMBL" id="BAAAGS010000008">
    <property type="protein sequence ID" value="GAA0518534.1"/>
    <property type="molecule type" value="Genomic_DNA"/>
</dbReference>
<dbReference type="InterPro" id="IPR050426">
    <property type="entry name" value="Glycosyltransferase_28"/>
</dbReference>
<dbReference type="RefSeq" id="WP_009942640.1">
    <property type="nucleotide sequence ID" value="NZ_BAAAGS010000008.1"/>
</dbReference>
<evidence type="ECO:0000256" key="2">
    <source>
        <dbReference type="ARBA" id="ARBA00022679"/>
    </source>
</evidence>
<evidence type="ECO:0000313" key="4">
    <source>
        <dbReference type="EMBL" id="GAA0518534.1"/>
    </source>
</evidence>
<dbReference type="PANTHER" id="PTHR48050">
    <property type="entry name" value="STEROL 3-BETA-GLUCOSYLTRANSFERASE"/>
    <property type="match status" value="1"/>
</dbReference>
<dbReference type="InterPro" id="IPR010610">
    <property type="entry name" value="EryCIII-like_C"/>
</dbReference>
<gene>
    <name evidence="4" type="ORF">GCM10009533_17070</name>
</gene>
<dbReference type="InterPro" id="IPR006326">
    <property type="entry name" value="UDPGT_MGT-like"/>
</dbReference>